<accession>A0ABX8UVA0</accession>
<keyword evidence="2" id="KW-0808">Transferase</keyword>
<dbReference type="GO" id="GO:0008168">
    <property type="term" value="F:methyltransferase activity"/>
    <property type="evidence" value="ECO:0007669"/>
    <property type="project" value="UniProtKB-KW"/>
</dbReference>
<evidence type="ECO:0000256" key="2">
    <source>
        <dbReference type="ARBA" id="ARBA00022679"/>
    </source>
</evidence>
<dbReference type="EMBL" id="CP080096">
    <property type="protein sequence ID" value="QYD72586.1"/>
    <property type="molecule type" value="Genomic_DNA"/>
</dbReference>
<evidence type="ECO:0000313" key="5">
    <source>
        <dbReference type="EMBL" id="QYD72586.1"/>
    </source>
</evidence>
<dbReference type="RefSeq" id="WP_219802008.1">
    <property type="nucleotide sequence ID" value="NZ_CP080096.1"/>
</dbReference>
<dbReference type="PANTHER" id="PTHR43464:SF19">
    <property type="entry name" value="UBIQUINONE BIOSYNTHESIS O-METHYLTRANSFERASE, MITOCHONDRIAL"/>
    <property type="match status" value="1"/>
</dbReference>
<dbReference type="InterPro" id="IPR029063">
    <property type="entry name" value="SAM-dependent_MTases_sf"/>
</dbReference>
<protein>
    <submittedName>
        <fullName evidence="5">Class I SAM-dependent methyltransferase</fullName>
    </submittedName>
</protein>
<reference evidence="5 6" key="1">
    <citation type="submission" date="2021-07" db="EMBL/GenBank/DDBJ databases">
        <title>Paraburkholderia edwinii protects Aspergillus sp. from phenazines by acting as a toxin sponge.</title>
        <authorList>
            <person name="Dahlstrom K.M."/>
            <person name="Newman D.K."/>
        </authorList>
    </citation>
    <scope>NUCLEOTIDE SEQUENCE [LARGE SCALE GENOMIC DNA]</scope>
    <source>
        <strain evidence="5 6">Pe01</strain>
    </source>
</reference>
<evidence type="ECO:0000256" key="1">
    <source>
        <dbReference type="ARBA" id="ARBA00022603"/>
    </source>
</evidence>
<feature type="domain" description="Methyltransferase type 11" evidence="4">
    <location>
        <begin position="54"/>
        <end position="154"/>
    </location>
</feature>
<dbReference type="Gene3D" id="3.40.50.150">
    <property type="entry name" value="Vaccinia Virus protein VP39"/>
    <property type="match status" value="1"/>
</dbReference>
<evidence type="ECO:0000256" key="3">
    <source>
        <dbReference type="ARBA" id="ARBA00022691"/>
    </source>
</evidence>
<sequence length="228" mass="25310">MTRIEADAQRFDADERVRTTMASALEARGKHELSRQAIADYLDALSLDAHAAVLDLGCGTGIVARAVARRGDVKTRITAIDSSPWLIESAKRFACRERLTERIRFLTGEPHWVIGPQEQFDVVILHMLLSRVADPGLVLKEVRRVLRPAGRVVVFDGNYDSVARATDALSGDEDTDGLWAVARPVQDRVMRAMPGLLAENGFRMEGSRAYAAANTPWSFYTHIASRYD</sequence>
<dbReference type="CDD" id="cd02440">
    <property type="entry name" value="AdoMet_MTases"/>
    <property type="match status" value="1"/>
</dbReference>
<dbReference type="SUPFAM" id="SSF53335">
    <property type="entry name" value="S-adenosyl-L-methionine-dependent methyltransferases"/>
    <property type="match status" value="1"/>
</dbReference>
<dbReference type="InterPro" id="IPR013216">
    <property type="entry name" value="Methyltransf_11"/>
</dbReference>
<dbReference type="GO" id="GO:0032259">
    <property type="term" value="P:methylation"/>
    <property type="evidence" value="ECO:0007669"/>
    <property type="project" value="UniProtKB-KW"/>
</dbReference>
<name>A0ABX8UVA0_9BURK</name>
<keyword evidence="1 5" id="KW-0489">Methyltransferase</keyword>
<keyword evidence="3" id="KW-0949">S-adenosyl-L-methionine</keyword>
<evidence type="ECO:0000313" key="6">
    <source>
        <dbReference type="Proteomes" id="UP000826462"/>
    </source>
</evidence>
<dbReference type="PANTHER" id="PTHR43464">
    <property type="entry name" value="METHYLTRANSFERASE"/>
    <property type="match status" value="1"/>
</dbReference>
<dbReference type="Pfam" id="PF08241">
    <property type="entry name" value="Methyltransf_11"/>
    <property type="match status" value="1"/>
</dbReference>
<evidence type="ECO:0000259" key="4">
    <source>
        <dbReference type="Pfam" id="PF08241"/>
    </source>
</evidence>
<dbReference type="Proteomes" id="UP000826462">
    <property type="component" value="Chromosome 2"/>
</dbReference>
<organism evidence="5 6">
    <name type="scientific">Paraburkholderia edwinii</name>
    <dbReference type="NCBI Taxonomy" id="2861782"/>
    <lineage>
        <taxon>Bacteria</taxon>
        <taxon>Pseudomonadati</taxon>
        <taxon>Pseudomonadota</taxon>
        <taxon>Betaproteobacteria</taxon>
        <taxon>Burkholderiales</taxon>
        <taxon>Burkholderiaceae</taxon>
        <taxon>Paraburkholderia</taxon>
    </lineage>
</organism>
<gene>
    <name evidence="5" type="ORF">KZJ38_23005</name>
</gene>
<proteinExistence type="predicted"/>
<keyword evidence="6" id="KW-1185">Reference proteome</keyword>